<accession>A0A517RLZ5</accession>
<protein>
    <submittedName>
        <fullName evidence="2">Uncharacterized protein</fullName>
    </submittedName>
</protein>
<proteinExistence type="predicted"/>
<dbReference type="AlphaFoldDB" id="A0A517RLZ5"/>
<evidence type="ECO:0000313" key="3">
    <source>
        <dbReference type="Proteomes" id="UP000317171"/>
    </source>
</evidence>
<feature type="chain" id="PRO_5022046466" evidence="1">
    <location>
        <begin position="20"/>
        <end position="156"/>
    </location>
</feature>
<evidence type="ECO:0000256" key="1">
    <source>
        <dbReference type="SAM" id="SignalP"/>
    </source>
</evidence>
<dbReference type="RefSeq" id="WP_145220726.1">
    <property type="nucleotide sequence ID" value="NZ_CP036269.1"/>
</dbReference>
<keyword evidence="1" id="KW-0732">Signal</keyword>
<dbReference type="KEGG" id="gaz:Pan241w_50240"/>
<evidence type="ECO:0000313" key="2">
    <source>
        <dbReference type="EMBL" id="QDT44908.1"/>
    </source>
</evidence>
<name>A0A517RLZ5_9PLAN</name>
<dbReference type="EMBL" id="CP036269">
    <property type="protein sequence ID" value="QDT44908.1"/>
    <property type="molecule type" value="Genomic_DNA"/>
</dbReference>
<sequence precursor="true">MKPRLFLLLFMAMICSADAADRKRSNFPKRNLNRDSIVAKINTVTVLKFETDKPISELRFFFNGKQIQRELVKTDKTGLYLAVVPLNHRIDLHAKVGGKNNLFTAKLPLLLRSDVIEQESYGPGKKLKLKDWTEVYTISRSDFKGKNIGSLKVEVK</sequence>
<reference evidence="2 3" key="1">
    <citation type="submission" date="2019-02" db="EMBL/GenBank/DDBJ databases">
        <title>Deep-cultivation of Planctomycetes and their phenomic and genomic characterization uncovers novel biology.</title>
        <authorList>
            <person name="Wiegand S."/>
            <person name="Jogler M."/>
            <person name="Boedeker C."/>
            <person name="Pinto D."/>
            <person name="Vollmers J."/>
            <person name="Rivas-Marin E."/>
            <person name="Kohn T."/>
            <person name="Peeters S.H."/>
            <person name="Heuer A."/>
            <person name="Rast P."/>
            <person name="Oberbeckmann S."/>
            <person name="Bunk B."/>
            <person name="Jeske O."/>
            <person name="Meyerdierks A."/>
            <person name="Storesund J.E."/>
            <person name="Kallscheuer N."/>
            <person name="Luecker S."/>
            <person name="Lage O.M."/>
            <person name="Pohl T."/>
            <person name="Merkel B.J."/>
            <person name="Hornburger P."/>
            <person name="Mueller R.-W."/>
            <person name="Bruemmer F."/>
            <person name="Labrenz M."/>
            <person name="Spormann A.M."/>
            <person name="Op den Camp H."/>
            <person name="Overmann J."/>
            <person name="Amann R."/>
            <person name="Jetten M.S.M."/>
            <person name="Mascher T."/>
            <person name="Medema M.H."/>
            <person name="Devos D.P."/>
            <person name="Kaster A.-K."/>
            <person name="Ovreas L."/>
            <person name="Rohde M."/>
            <person name="Galperin M.Y."/>
            <person name="Jogler C."/>
        </authorList>
    </citation>
    <scope>NUCLEOTIDE SEQUENCE [LARGE SCALE GENOMIC DNA]</scope>
    <source>
        <strain evidence="2 3">Pan241w</strain>
    </source>
</reference>
<keyword evidence="3" id="KW-1185">Reference proteome</keyword>
<feature type="signal peptide" evidence="1">
    <location>
        <begin position="1"/>
        <end position="19"/>
    </location>
</feature>
<organism evidence="2 3">
    <name type="scientific">Gimesia alba</name>
    <dbReference type="NCBI Taxonomy" id="2527973"/>
    <lineage>
        <taxon>Bacteria</taxon>
        <taxon>Pseudomonadati</taxon>
        <taxon>Planctomycetota</taxon>
        <taxon>Planctomycetia</taxon>
        <taxon>Planctomycetales</taxon>
        <taxon>Planctomycetaceae</taxon>
        <taxon>Gimesia</taxon>
    </lineage>
</organism>
<dbReference type="Proteomes" id="UP000317171">
    <property type="component" value="Chromosome"/>
</dbReference>
<gene>
    <name evidence="2" type="ORF">Pan241w_50240</name>
</gene>